<dbReference type="PANTHER" id="PTHR23355">
    <property type="entry name" value="RIBONUCLEASE"/>
    <property type="match status" value="1"/>
</dbReference>
<dbReference type="SMART" id="SM00955">
    <property type="entry name" value="RNB"/>
    <property type="match status" value="1"/>
</dbReference>
<feature type="compositionally biased region" description="Basic residues" evidence="9">
    <location>
        <begin position="1"/>
        <end position="12"/>
    </location>
</feature>
<dbReference type="NCBIfam" id="TIGR02063">
    <property type="entry name" value="RNase_R"/>
    <property type="match status" value="1"/>
</dbReference>
<dbReference type="PANTHER" id="PTHR23355:SF9">
    <property type="entry name" value="DIS3-LIKE EXONUCLEASE 2"/>
    <property type="match status" value="1"/>
</dbReference>
<dbReference type="InterPro" id="IPR040476">
    <property type="entry name" value="CSD2"/>
</dbReference>
<keyword evidence="5 8" id="KW-0378">Hydrolase</keyword>
<evidence type="ECO:0000256" key="8">
    <source>
        <dbReference type="HAMAP-Rule" id="MF_01895"/>
    </source>
</evidence>
<feature type="domain" description="S1 motif" evidence="10">
    <location>
        <begin position="569"/>
        <end position="651"/>
    </location>
</feature>
<dbReference type="InterPro" id="IPR004476">
    <property type="entry name" value="RNase_II/RNase_R"/>
</dbReference>
<keyword evidence="12" id="KW-1185">Reference proteome</keyword>
<sequence length="714" mass="81536">MTKKKTKQKNKPSNKYSQQHFPKGTLDITRSGIGYVVIADGSGDVLVRPGDFNNALHGDTVRVKVVKENLRTGRKEGRITEVVTRRQTEFIGTIQMATNFAFFVADGDKPMPDLFIPLENIHGAKHKDKVVARLVKWDKEDKKPVGEVVSIMQAEDVNDMAMKEILAENGFPLSFDDEVLEESERLPDAISQSEVKLRKDFREVLTFTIDPIDAKDFDDAISVRMLKNGLYEIGVHIADVSHYVEPETKLDEEAYKRATSVYLPDRVNPMLPERISNELCSLRPNEDKLTFSAVFQVNDKAEVKEYWLGKTVIHSDHRFTYEDAQEVIETGEGKYFEEVLLLNTLARKLRKKRFDKGAINFSSQEVRFKLDEKGKPIGIVIKESKEAHQLIEEFMLLANRTVAAHVAKIKVNKKPVPFAYRIHDQPDEQKLMPFIDFAKKFGHKFDISSPERVAESFNRMLEAVKGKPEQHVLEQLGIRTMAKAIYTTENIGHYGLGFENYCHFTSPIRRYPDVLVHRVLQSCLQEKPMIDKKMEEKCKHSSERERAAMDCERAGNKYKQVEYMQSYLGEEFEGIISGVAAFGFWVETVAHKCEGLVSIASLSDYDDFRHSETDYSLYGRRSGRHFRMGDKVWIRVVAANLEKRQLDYEWVPRTGNNPENADTTAAPIKKVRSKSVNPKSAKPKAARKGSSSEKPKKPKPKSHPKQSPPDHNEP</sequence>
<protein>
    <recommendedName>
        <fullName evidence="8">Ribonuclease R</fullName>
        <shortName evidence="8">RNase R</shortName>
        <ecNumber evidence="8">3.1.13.1</ecNumber>
    </recommendedName>
</protein>
<dbReference type="PROSITE" id="PS50126">
    <property type="entry name" value="S1"/>
    <property type="match status" value="1"/>
</dbReference>
<evidence type="ECO:0000256" key="4">
    <source>
        <dbReference type="ARBA" id="ARBA00022722"/>
    </source>
</evidence>
<dbReference type="GO" id="GO:0008859">
    <property type="term" value="F:exoribonuclease II activity"/>
    <property type="evidence" value="ECO:0007669"/>
    <property type="project" value="UniProtKB-UniRule"/>
</dbReference>
<dbReference type="InterPro" id="IPR003029">
    <property type="entry name" value="S1_domain"/>
</dbReference>
<dbReference type="InterPro" id="IPR011805">
    <property type="entry name" value="RNase_R"/>
</dbReference>
<evidence type="ECO:0000259" key="10">
    <source>
        <dbReference type="PROSITE" id="PS50126"/>
    </source>
</evidence>
<dbReference type="InterPro" id="IPR050180">
    <property type="entry name" value="RNR_Ribonuclease"/>
</dbReference>
<dbReference type="Proteomes" id="UP000261284">
    <property type="component" value="Unassembled WGS sequence"/>
</dbReference>
<comment type="subcellular location">
    <subcellularLocation>
        <location evidence="2 8">Cytoplasm</location>
    </subcellularLocation>
</comment>
<dbReference type="GO" id="GO:0003723">
    <property type="term" value="F:RNA binding"/>
    <property type="evidence" value="ECO:0007669"/>
    <property type="project" value="UniProtKB-UniRule"/>
</dbReference>
<feature type="region of interest" description="Disordered" evidence="9">
    <location>
        <begin position="651"/>
        <end position="714"/>
    </location>
</feature>
<evidence type="ECO:0000256" key="1">
    <source>
        <dbReference type="ARBA" id="ARBA00001849"/>
    </source>
</evidence>
<dbReference type="InterPro" id="IPR011129">
    <property type="entry name" value="CSD"/>
</dbReference>
<name>A0A3E1NJI4_9BACT</name>
<dbReference type="InterPro" id="IPR012340">
    <property type="entry name" value="NA-bd_OB-fold"/>
</dbReference>
<proteinExistence type="inferred from homology"/>
<dbReference type="CDD" id="cd04471">
    <property type="entry name" value="S1_RNase_R"/>
    <property type="match status" value="1"/>
</dbReference>
<evidence type="ECO:0000313" key="11">
    <source>
        <dbReference type="EMBL" id="RFM28082.1"/>
    </source>
</evidence>
<keyword evidence="3 8" id="KW-0963">Cytoplasm</keyword>
<evidence type="ECO:0000256" key="3">
    <source>
        <dbReference type="ARBA" id="ARBA00022490"/>
    </source>
</evidence>
<evidence type="ECO:0000256" key="5">
    <source>
        <dbReference type="ARBA" id="ARBA00022801"/>
    </source>
</evidence>
<accession>A0A3E1NJI4</accession>
<feature type="region of interest" description="Disordered" evidence="9">
    <location>
        <begin position="1"/>
        <end position="22"/>
    </location>
</feature>
<dbReference type="HAMAP" id="MF_01895">
    <property type="entry name" value="RNase_R"/>
    <property type="match status" value="1"/>
</dbReference>
<comment type="similarity">
    <text evidence="8">Belongs to the RNR ribonuclease family. RNase R subfamily.</text>
</comment>
<keyword evidence="7 8" id="KW-0694">RNA-binding</keyword>
<dbReference type="EC" id="3.1.13.1" evidence="8"/>
<organism evidence="11 12">
    <name type="scientific">Deminuibacter soli</name>
    <dbReference type="NCBI Taxonomy" id="2291815"/>
    <lineage>
        <taxon>Bacteria</taxon>
        <taxon>Pseudomonadati</taxon>
        <taxon>Bacteroidota</taxon>
        <taxon>Chitinophagia</taxon>
        <taxon>Chitinophagales</taxon>
        <taxon>Chitinophagaceae</taxon>
        <taxon>Deminuibacter</taxon>
    </lineage>
</organism>
<reference evidence="11 12" key="1">
    <citation type="submission" date="2018-08" db="EMBL/GenBank/DDBJ databases">
        <title>Chitinophagaceae sp. K23C18032701, a novel bacterium isolated from forest soil.</title>
        <authorList>
            <person name="Wang C."/>
        </authorList>
    </citation>
    <scope>NUCLEOTIDE SEQUENCE [LARGE SCALE GENOMIC DNA]</scope>
    <source>
        <strain evidence="11 12">K23C18032701</strain>
    </source>
</reference>
<dbReference type="InterPro" id="IPR001900">
    <property type="entry name" value="RNase_II/R"/>
</dbReference>
<evidence type="ECO:0000256" key="2">
    <source>
        <dbReference type="ARBA" id="ARBA00004496"/>
    </source>
</evidence>
<keyword evidence="6 8" id="KW-0269">Exonuclease</keyword>
<dbReference type="NCBIfam" id="TIGR00358">
    <property type="entry name" value="3_prime_RNase"/>
    <property type="match status" value="1"/>
</dbReference>
<comment type="function">
    <text evidence="8">3'-5' exoribonuclease that releases 5'-nucleoside monophosphates and is involved in maturation of structured RNAs.</text>
</comment>
<dbReference type="EMBL" id="QTJU01000003">
    <property type="protein sequence ID" value="RFM28082.1"/>
    <property type="molecule type" value="Genomic_DNA"/>
</dbReference>
<dbReference type="AlphaFoldDB" id="A0A3E1NJI4"/>
<dbReference type="GO" id="GO:0006402">
    <property type="term" value="P:mRNA catabolic process"/>
    <property type="evidence" value="ECO:0007669"/>
    <property type="project" value="TreeGrafter"/>
</dbReference>
<evidence type="ECO:0000256" key="6">
    <source>
        <dbReference type="ARBA" id="ARBA00022839"/>
    </source>
</evidence>
<dbReference type="SUPFAM" id="SSF50249">
    <property type="entry name" value="Nucleic acid-binding proteins"/>
    <property type="match status" value="4"/>
</dbReference>
<dbReference type="OrthoDB" id="9764149at2"/>
<dbReference type="RefSeq" id="WP_116847328.1">
    <property type="nucleotide sequence ID" value="NZ_QTJU01000003.1"/>
</dbReference>
<dbReference type="GO" id="GO:0005829">
    <property type="term" value="C:cytosol"/>
    <property type="evidence" value="ECO:0007669"/>
    <property type="project" value="TreeGrafter"/>
</dbReference>
<gene>
    <name evidence="8 11" type="primary">rnr</name>
    <name evidence="11" type="ORF">DXN05_11145</name>
</gene>
<dbReference type="Gene3D" id="2.40.50.140">
    <property type="entry name" value="Nucleic acid-binding proteins"/>
    <property type="match status" value="3"/>
</dbReference>
<keyword evidence="4 8" id="KW-0540">Nuclease</keyword>
<feature type="compositionally biased region" description="Polar residues" evidence="9">
    <location>
        <begin position="654"/>
        <end position="663"/>
    </location>
</feature>
<evidence type="ECO:0000256" key="9">
    <source>
        <dbReference type="SAM" id="MobiDB-lite"/>
    </source>
</evidence>
<dbReference type="Pfam" id="PF08206">
    <property type="entry name" value="OB_RNB"/>
    <property type="match status" value="1"/>
</dbReference>
<dbReference type="InterPro" id="IPR013223">
    <property type="entry name" value="RNase_B_OB_dom"/>
</dbReference>
<comment type="catalytic activity">
    <reaction evidence="1 8">
        <text>Exonucleolytic cleavage in the 3'- to 5'-direction to yield nucleoside 5'-phosphates.</text>
        <dbReference type="EC" id="3.1.13.1"/>
    </reaction>
</comment>
<dbReference type="Pfam" id="PF00773">
    <property type="entry name" value="RNB"/>
    <property type="match status" value="1"/>
</dbReference>
<dbReference type="Pfam" id="PF17876">
    <property type="entry name" value="CSD2"/>
    <property type="match status" value="1"/>
</dbReference>
<evidence type="ECO:0000256" key="7">
    <source>
        <dbReference type="ARBA" id="ARBA00022884"/>
    </source>
</evidence>
<comment type="caution">
    <text evidence="11">The sequence shown here is derived from an EMBL/GenBank/DDBJ whole genome shotgun (WGS) entry which is preliminary data.</text>
</comment>
<evidence type="ECO:0000313" key="12">
    <source>
        <dbReference type="Proteomes" id="UP000261284"/>
    </source>
</evidence>
<dbReference type="SMART" id="SM00357">
    <property type="entry name" value="CSP"/>
    <property type="match status" value="1"/>
</dbReference>